<keyword evidence="2" id="KW-1185">Reference proteome</keyword>
<comment type="caution">
    <text evidence="1">The sequence shown here is derived from an EMBL/GenBank/DDBJ whole genome shotgun (WGS) entry which is preliminary data.</text>
</comment>
<name>A0ACB8NBI1_CITSI</name>
<dbReference type="Proteomes" id="UP000829398">
    <property type="component" value="Chromosome 2"/>
</dbReference>
<accession>A0ACB8NBI1</accession>
<proteinExistence type="predicted"/>
<sequence>MARKTMFLFIFFCFLLILLPLSASAECKCDLTETIGGSGHKNKALKLKIVAILSILIAGAFGVSIPSFGKNISTFHPENNIFFIIKAFAAGVILATGFVHILPDAYESLTSPCLSPKPWQDFPFTGFVAMVSAILTMMVDAFATSFYQRLHFSHVHVHTHATHGHAHGSAFASSDASGSGTSDLFRHRIVSQVLELGIVVHSVIIGISLGASGSVKTIKPLVAALTFHQFFEGMGLGGCISQAKFKSKAVAAMILFFSLTTPVGIGIGIGISKVYKENSPTALVIEGIFNSASAGILIYMALVDLLATDFMSPKLQTNFKLQLGANFSLLLGSGCMSLLAKWA</sequence>
<evidence type="ECO:0000313" key="1">
    <source>
        <dbReference type="EMBL" id="KAH9795481.1"/>
    </source>
</evidence>
<organism evidence="1 2">
    <name type="scientific">Citrus sinensis</name>
    <name type="common">Sweet orange</name>
    <name type="synonym">Citrus aurantium var. sinensis</name>
    <dbReference type="NCBI Taxonomy" id="2711"/>
    <lineage>
        <taxon>Eukaryota</taxon>
        <taxon>Viridiplantae</taxon>
        <taxon>Streptophyta</taxon>
        <taxon>Embryophyta</taxon>
        <taxon>Tracheophyta</taxon>
        <taxon>Spermatophyta</taxon>
        <taxon>Magnoliopsida</taxon>
        <taxon>eudicotyledons</taxon>
        <taxon>Gunneridae</taxon>
        <taxon>Pentapetalae</taxon>
        <taxon>rosids</taxon>
        <taxon>malvids</taxon>
        <taxon>Sapindales</taxon>
        <taxon>Rutaceae</taxon>
        <taxon>Aurantioideae</taxon>
        <taxon>Citrus</taxon>
    </lineage>
</organism>
<protein>
    <submittedName>
        <fullName evidence="1">ZIP zinc/iron transport family protein</fullName>
    </submittedName>
</protein>
<gene>
    <name evidence="1" type="ORF">KPL71_005231</name>
</gene>
<dbReference type="EMBL" id="CM039171">
    <property type="protein sequence ID" value="KAH9795481.1"/>
    <property type="molecule type" value="Genomic_DNA"/>
</dbReference>
<evidence type="ECO:0000313" key="2">
    <source>
        <dbReference type="Proteomes" id="UP000829398"/>
    </source>
</evidence>
<reference evidence="2" key="1">
    <citation type="journal article" date="2023" name="Hortic. Res.">
        <title>A chromosome-level phased genome enabling allele-level studies in sweet orange: a case study on citrus Huanglongbing tolerance.</title>
        <authorList>
            <person name="Wu B."/>
            <person name="Yu Q."/>
            <person name="Deng Z."/>
            <person name="Duan Y."/>
            <person name="Luo F."/>
            <person name="Gmitter F. Jr."/>
        </authorList>
    </citation>
    <scope>NUCLEOTIDE SEQUENCE [LARGE SCALE GENOMIC DNA]</scope>
    <source>
        <strain evidence="2">cv. Valencia</strain>
    </source>
</reference>